<protein>
    <submittedName>
        <fullName evidence="1">Uncharacterized protein</fullName>
    </submittedName>
</protein>
<organism evidence="1 2">
    <name type="scientific">Pisolithus tinctorius Marx 270</name>
    <dbReference type="NCBI Taxonomy" id="870435"/>
    <lineage>
        <taxon>Eukaryota</taxon>
        <taxon>Fungi</taxon>
        <taxon>Dikarya</taxon>
        <taxon>Basidiomycota</taxon>
        <taxon>Agaricomycotina</taxon>
        <taxon>Agaricomycetes</taxon>
        <taxon>Agaricomycetidae</taxon>
        <taxon>Boletales</taxon>
        <taxon>Sclerodermatineae</taxon>
        <taxon>Pisolithaceae</taxon>
        <taxon>Pisolithus</taxon>
    </lineage>
</organism>
<dbReference type="HOGENOM" id="CLU_2813419_0_0_1"/>
<sequence>MNWDHQGSLFYPTHDTILLVHLGHLLRVISINIGVHYSNVIRVYVQHNQTLKKSAFSHPLAVSPTHT</sequence>
<gene>
    <name evidence="1" type="ORF">M404DRAFT_136450</name>
</gene>
<reference evidence="2" key="2">
    <citation type="submission" date="2015-01" db="EMBL/GenBank/DDBJ databases">
        <title>Evolutionary Origins and Diversification of the Mycorrhizal Mutualists.</title>
        <authorList>
            <consortium name="DOE Joint Genome Institute"/>
            <consortium name="Mycorrhizal Genomics Consortium"/>
            <person name="Kohler A."/>
            <person name="Kuo A."/>
            <person name="Nagy L.G."/>
            <person name="Floudas D."/>
            <person name="Copeland A."/>
            <person name="Barry K.W."/>
            <person name="Cichocki N."/>
            <person name="Veneault-Fourrey C."/>
            <person name="LaButti K."/>
            <person name="Lindquist E.A."/>
            <person name="Lipzen A."/>
            <person name="Lundell T."/>
            <person name="Morin E."/>
            <person name="Murat C."/>
            <person name="Riley R."/>
            <person name="Ohm R."/>
            <person name="Sun H."/>
            <person name="Tunlid A."/>
            <person name="Henrissat B."/>
            <person name="Grigoriev I.V."/>
            <person name="Hibbett D.S."/>
            <person name="Martin F."/>
        </authorList>
    </citation>
    <scope>NUCLEOTIDE SEQUENCE [LARGE SCALE GENOMIC DNA]</scope>
    <source>
        <strain evidence="2">Marx 270</strain>
    </source>
</reference>
<name>A0A0C3PHB8_PISTI</name>
<dbReference type="InParanoid" id="A0A0C3PHB8"/>
<accession>A0A0C3PHB8</accession>
<evidence type="ECO:0000313" key="2">
    <source>
        <dbReference type="Proteomes" id="UP000054217"/>
    </source>
</evidence>
<proteinExistence type="predicted"/>
<keyword evidence="2" id="KW-1185">Reference proteome</keyword>
<evidence type="ECO:0000313" key="1">
    <source>
        <dbReference type="EMBL" id="KIO07384.1"/>
    </source>
</evidence>
<dbReference type="Proteomes" id="UP000054217">
    <property type="component" value="Unassembled WGS sequence"/>
</dbReference>
<reference evidence="1 2" key="1">
    <citation type="submission" date="2014-04" db="EMBL/GenBank/DDBJ databases">
        <authorList>
            <consortium name="DOE Joint Genome Institute"/>
            <person name="Kuo A."/>
            <person name="Kohler A."/>
            <person name="Costa M.D."/>
            <person name="Nagy L.G."/>
            <person name="Floudas D."/>
            <person name="Copeland A."/>
            <person name="Barry K.W."/>
            <person name="Cichocki N."/>
            <person name="Veneault-Fourrey C."/>
            <person name="LaButti K."/>
            <person name="Lindquist E.A."/>
            <person name="Lipzen A."/>
            <person name="Lundell T."/>
            <person name="Morin E."/>
            <person name="Murat C."/>
            <person name="Sun H."/>
            <person name="Tunlid A."/>
            <person name="Henrissat B."/>
            <person name="Grigoriev I.V."/>
            <person name="Hibbett D.S."/>
            <person name="Martin F."/>
            <person name="Nordberg H.P."/>
            <person name="Cantor M.N."/>
            <person name="Hua S.X."/>
        </authorList>
    </citation>
    <scope>NUCLEOTIDE SEQUENCE [LARGE SCALE GENOMIC DNA]</scope>
    <source>
        <strain evidence="1 2">Marx 270</strain>
    </source>
</reference>
<dbReference type="AlphaFoldDB" id="A0A0C3PHB8"/>
<dbReference type="EMBL" id="KN831960">
    <property type="protein sequence ID" value="KIO07384.1"/>
    <property type="molecule type" value="Genomic_DNA"/>
</dbReference>